<proteinExistence type="predicted"/>
<comment type="catalytic activity">
    <reaction evidence="1">
        <text>chorismate = prephenate</text>
        <dbReference type="Rhea" id="RHEA:13897"/>
        <dbReference type="ChEBI" id="CHEBI:29748"/>
        <dbReference type="ChEBI" id="CHEBI:29934"/>
        <dbReference type="EC" id="5.4.99.5"/>
    </reaction>
</comment>
<evidence type="ECO:0000256" key="2">
    <source>
        <dbReference type="ARBA" id="ARBA00004496"/>
    </source>
</evidence>
<evidence type="ECO:0000256" key="3">
    <source>
        <dbReference type="ARBA" id="ARBA00004817"/>
    </source>
</evidence>
<evidence type="ECO:0000313" key="12">
    <source>
        <dbReference type="Proteomes" id="UP000639772"/>
    </source>
</evidence>
<dbReference type="GO" id="GO:0009073">
    <property type="term" value="P:aromatic amino acid family biosynthetic process"/>
    <property type="evidence" value="ECO:0007669"/>
    <property type="project" value="UniProtKB-KW"/>
</dbReference>
<dbReference type="SUPFAM" id="SSF48600">
    <property type="entry name" value="Chorismate mutase II"/>
    <property type="match status" value="1"/>
</dbReference>
<keyword evidence="5" id="KW-0963">Cytoplasm</keyword>
<dbReference type="PANTHER" id="PTHR21145">
    <property type="entry name" value="CHORISMATE MUTASE"/>
    <property type="match status" value="1"/>
</dbReference>
<dbReference type="EC" id="5.4.99.5" evidence="4"/>
<dbReference type="EMBL" id="JADCNM010000009">
    <property type="protein sequence ID" value="KAG0468635.1"/>
    <property type="molecule type" value="Genomic_DNA"/>
</dbReference>
<keyword evidence="7" id="KW-0057">Aromatic amino acid biosynthesis</keyword>
<dbReference type="InterPro" id="IPR037039">
    <property type="entry name" value="CM_AroQ_sf_eucaryotic"/>
</dbReference>
<evidence type="ECO:0000256" key="7">
    <source>
        <dbReference type="ARBA" id="ARBA00023141"/>
    </source>
</evidence>
<dbReference type="PROSITE" id="PS51169">
    <property type="entry name" value="CHORISMATE_MUT_3"/>
    <property type="match status" value="1"/>
</dbReference>
<name>A0A835Q8X5_VANPL</name>
<dbReference type="GO" id="GO:0004106">
    <property type="term" value="F:chorismate mutase activity"/>
    <property type="evidence" value="ECO:0007669"/>
    <property type="project" value="UniProtKB-EC"/>
</dbReference>
<dbReference type="NCBIfam" id="TIGR01802">
    <property type="entry name" value="CM_pl-yst"/>
    <property type="match status" value="1"/>
</dbReference>
<keyword evidence="9" id="KW-0732">Signal</keyword>
<evidence type="ECO:0000256" key="5">
    <source>
        <dbReference type="ARBA" id="ARBA00022490"/>
    </source>
</evidence>
<dbReference type="GO" id="GO:0046417">
    <property type="term" value="P:chorismate metabolic process"/>
    <property type="evidence" value="ECO:0007669"/>
    <property type="project" value="InterPro"/>
</dbReference>
<dbReference type="OrthoDB" id="191918at2759"/>
<dbReference type="Pfam" id="PF01817">
    <property type="entry name" value="CM_2"/>
    <property type="match status" value="1"/>
</dbReference>
<evidence type="ECO:0000259" key="10">
    <source>
        <dbReference type="Pfam" id="PF01817"/>
    </source>
</evidence>
<evidence type="ECO:0000256" key="6">
    <source>
        <dbReference type="ARBA" id="ARBA00022605"/>
    </source>
</evidence>
<keyword evidence="8" id="KW-0413">Isomerase</keyword>
<dbReference type="InterPro" id="IPR036263">
    <property type="entry name" value="Chorismate_II_sf"/>
</dbReference>
<comment type="caution">
    <text evidence="11">The sequence shown here is derived from an EMBL/GenBank/DDBJ whole genome shotgun (WGS) entry which is preliminary data.</text>
</comment>
<feature type="domain" description="Chorismate mutase" evidence="10">
    <location>
        <begin position="163"/>
        <end position="231"/>
    </location>
</feature>
<dbReference type="Proteomes" id="UP000639772">
    <property type="component" value="Chromosome 9"/>
</dbReference>
<comment type="pathway">
    <text evidence="3">Metabolic intermediate biosynthesis; prephenate biosynthesis; prephenate from chorismate: step 1/1.</text>
</comment>
<evidence type="ECO:0000256" key="9">
    <source>
        <dbReference type="SAM" id="SignalP"/>
    </source>
</evidence>
<dbReference type="GO" id="GO:0005737">
    <property type="term" value="C:cytoplasm"/>
    <property type="evidence" value="ECO:0007669"/>
    <property type="project" value="UniProtKB-SubCell"/>
</dbReference>
<keyword evidence="6" id="KW-0028">Amino-acid biosynthesis</keyword>
<accession>A0A835Q8X5</accession>
<organism evidence="11 12">
    <name type="scientific">Vanilla planifolia</name>
    <name type="common">Vanilla</name>
    <dbReference type="NCBI Taxonomy" id="51239"/>
    <lineage>
        <taxon>Eukaryota</taxon>
        <taxon>Viridiplantae</taxon>
        <taxon>Streptophyta</taxon>
        <taxon>Embryophyta</taxon>
        <taxon>Tracheophyta</taxon>
        <taxon>Spermatophyta</taxon>
        <taxon>Magnoliopsida</taxon>
        <taxon>Liliopsida</taxon>
        <taxon>Asparagales</taxon>
        <taxon>Orchidaceae</taxon>
        <taxon>Vanilloideae</taxon>
        <taxon>Vanilleae</taxon>
        <taxon>Vanilla</taxon>
    </lineage>
</organism>
<gene>
    <name evidence="11" type="ORF">HPP92_017963</name>
</gene>
<comment type="subcellular location">
    <subcellularLocation>
        <location evidence="2">Cytoplasm</location>
    </subcellularLocation>
</comment>
<evidence type="ECO:0000313" key="11">
    <source>
        <dbReference type="EMBL" id="KAG0468635.1"/>
    </source>
</evidence>
<protein>
    <recommendedName>
        <fullName evidence="4">chorismate mutase</fullName>
        <ecNumber evidence="4">5.4.99.5</ecNumber>
    </recommendedName>
</protein>
<dbReference type="GO" id="GO:0008652">
    <property type="term" value="P:amino acid biosynthetic process"/>
    <property type="evidence" value="ECO:0007669"/>
    <property type="project" value="UniProtKB-KW"/>
</dbReference>
<reference evidence="11 12" key="1">
    <citation type="journal article" date="2020" name="Nat. Food">
        <title>A phased Vanilla planifolia genome enables genetic improvement of flavour and production.</title>
        <authorList>
            <person name="Hasing T."/>
            <person name="Tang H."/>
            <person name="Brym M."/>
            <person name="Khazi F."/>
            <person name="Huang T."/>
            <person name="Chambers A.H."/>
        </authorList>
    </citation>
    <scope>NUCLEOTIDE SEQUENCE [LARGE SCALE GENOMIC DNA]</scope>
    <source>
        <tissue evidence="11">Leaf</tissue>
    </source>
</reference>
<sequence>MASSIPNYFHIFFLCSLISLLFSCLGYCRPLNDAPMESFTLDSLRASLEGQEDVILLCLIERARFAINSPTYDPSYLGVQNLSIVELFIRQTEAMEAKFGRYQNPEELPFFPNSSPIQMVPPHKFPQILYPPAASVNVSKVIWDAYFNELLPMFIKDGDDGNYQQTAAADLSCLQALSKRIHYGRFVGEVKFSEDPQNFSHAIQAKDIQTLMNMVTFASLEEAVVKRVFKKAEVFGQNVTLEQQDAEQDLFSSHLIHYMSKRWKSSY</sequence>
<evidence type="ECO:0000256" key="8">
    <source>
        <dbReference type="ARBA" id="ARBA00023235"/>
    </source>
</evidence>
<dbReference type="InterPro" id="IPR008238">
    <property type="entry name" value="Chorismate_mutase_AroQ_euk"/>
</dbReference>
<dbReference type="UniPathway" id="UPA00120">
    <property type="reaction ID" value="UER00203"/>
</dbReference>
<feature type="chain" id="PRO_5032669462" description="chorismate mutase" evidence="9">
    <location>
        <begin position="29"/>
        <end position="267"/>
    </location>
</feature>
<evidence type="ECO:0000256" key="4">
    <source>
        <dbReference type="ARBA" id="ARBA00012404"/>
    </source>
</evidence>
<feature type="signal peptide" evidence="9">
    <location>
        <begin position="1"/>
        <end position="28"/>
    </location>
</feature>
<dbReference type="Gene3D" id="1.10.590.10">
    <property type="entry name" value="Chorismate mutase, AroQ class superfamily, eukaryotic"/>
    <property type="match status" value="1"/>
</dbReference>
<evidence type="ECO:0000256" key="1">
    <source>
        <dbReference type="ARBA" id="ARBA00000824"/>
    </source>
</evidence>
<dbReference type="InterPro" id="IPR002701">
    <property type="entry name" value="CM_II_prokaryot"/>
</dbReference>
<dbReference type="AlphaFoldDB" id="A0A835Q8X5"/>
<dbReference type="PANTHER" id="PTHR21145:SF12">
    <property type="entry name" value="CHORISMATE MUTASE"/>
    <property type="match status" value="1"/>
</dbReference>